<accession>A0A3T0BZL5</accession>
<feature type="chain" id="PRO_5019594346" description="UPF0319 protein YccT" evidence="3">
    <location>
        <begin position="21"/>
        <end position="243"/>
    </location>
</feature>
<dbReference type="NCBIfam" id="NF047712">
    <property type="entry name" value="CrliSynInhib"/>
    <property type="match status" value="1"/>
</dbReference>
<dbReference type="AlphaFoldDB" id="A0A3T0BZL5"/>
<proteinExistence type="inferred from homology"/>
<evidence type="ECO:0000313" key="4">
    <source>
        <dbReference type="EMBL" id="AZT37833.1"/>
    </source>
</evidence>
<organism evidence="4">
    <name type="scientific">Salmonella enterica subsp. enterica serovar Karamoja</name>
    <dbReference type="NCBI Taxonomy" id="2500153"/>
    <lineage>
        <taxon>Bacteria</taxon>
        <taxon>Pseudomonadati</taxon>
        <taxon>Pseudomonadota</taxon>
        <taxon>Gammaproteobacteria</taxon>
        <taxon>Enterobacterales</taxon>
        <taxon>Enterobacteriaceae</taxon>
        <taxon>Salmonella</taxon>
    </lineage>
</organism>
<dbReference type="Pfam" id="PF09829">
    <property type="entry name" value="DUF2057"/>
    <property type="match status" value="1"/>
</dbReference>
<gene>
    <name evidence="3" type="primary">yccT</name>
    <name evidence="4" type="ORF">ELZ88_14445</name>
</gene>
<protein>
    <recommendedName>
        <fullName evidence="3">UPF0319 protein YccT</fullName>
    </recommendedName>
</protein>
<evidence type="ECO:0000256" key="1">
    <source>
        <dbReference type="ARBA" id="ARBA00008490"/>
    </source>
</evidence>
<dbReference type="EMBL" id="CP034709">
    <property type="protein sequence ID" value="AZT37833.1"/>
    <property type="molecule type" value="Genomic_DNA"/>
</dbReference>
<dbReference type="PANTHER" id="PTHR38108">
    <property type="entry name" value="UPF0319 PROTEIN YCCT"/>
    <property type="match status" value="1"/>
</dbReference>
<dbReference type="InterPro" id="IPR018635">
    <property type="entry name" value="UPF0319"/>
</dbReference>
<dbReference type="NCBIfam" id="NF002967">
    <property type="entry name" value="PRK03641.1"/>
    <property type="match status" value="1"/>
</dbReference>
<feature type="signal peptide" evidence="3">
    <location>
        <begin position="1"/>
        <end position="20"/>
    </location>
</feature>
<name>A0A3T0BZL5_SALET</name>
<keyword evidence="2 3" id="KW-0732">Signal</keyword>
<evidence type="ECO:0000256" key="2">
    <source>
        <dbReference type="ARBA" id="ARBA00022729"/>
    </source>
</evidence>
<dbReference type="HAMAP" id="MF_00789">
    <property type="entry name" value="UPF0319"/>
    <property type="match status" value="1"/>
</dbReference>
<comment type="similarity">
    <text evidence="1 3">Belongs to the UPF0319 family.</text>
</comment>
<dbReference type="PANTHER" id="PTHR38108:SF1">
    <property type="entry name" value="UPF0319 PROTEIN YCCT"/>
    <property type="match status" value="1"/>
</dbReference>
<evidence type="ECO:0000256" key="3">
    <source>
        <dbReference type="HAMAP-Rule" id="MF_00789"/>
    </source>
</evidence>
<sequence precursor="true">MKTGALATFLALCLPVTVFATTLRLSNEVDLLVLDGKKVSSSLLRGAESIELENGPHQLVFRVEKTIRLPGNEERLYISPPLVISFDTQLISQVNFQLPRLENEREASHFNAAPRLALLDGDAMPIPVKLDILAITSTAKVVDYEIETERYNKSAKRASLPQFATMMADDSTLLSDVSELDTVPPQSQTLTEQRLKYWFRLATRRHAIIFCNGRKNSRPLDMSCPSAQFFSLSLAASSASSNL</sequence>
<reference evidence="4" key="1">
    <citation type="submission" date="2018-12" db="EMBL/GenBank/DDBJ databases">
        <title>Complete genome sequences of twenty non-typhoidal Salmonella isolates from Rwanda.</title>
        <authorList>
            <person name="Byukusenge M."/>
            <person name="Li L."/>
            <person name="Subhashinie K."/>
            <person name="Nzayirambaho M."/>
            <person name="Kuchipudi S.V."/>
            <person name="Jayarao B.M."/>
        </authorList>
    </citation>
    <scope>NUCLEOTIDE SEQUENCE</scope>
    <source>
        <strain evidence="4">RSE21</strain>
    </source>
</reference>